<evidence type="ECO:0000313" key="7">
    <source>
        <dbReference type="Proteomes" id="UP000008866"/>
    </source>
</evidence>
<keyword evidence="7" id="KW-1185">Reference proteome</keyword>
<dbReference type="PANTHER" id="PTHR43712">
    <property type="entry name" value="PUTATIVE (AFU_ORTHOLOGUE AFUA_4G14580)-RELATED"/>
    <property type="match status" value="1"/>
</dbReference>
<dbReference type="PANTHER" id="PTHR43712:SF4">
    <property type="entry name" value="O-METHYLTRANSFERASE DOMAIN-CONTAINING PROTEIN"/>
    <property type="match status" value="1"/>
</dbReference>
<dbReference type="InterPro" id="IPR036388">
    <property type="entry name" value="WH-like_DNA-bd_sf"/>
</dbReference>
<dbReference type="Proteomes" id="UP000008866">
    <property type="component" value="Unassembled WGS sequence"/>
</dbReference>
<dbReference type="InterPro" id="IPR016461">
    <property type="entry name" value="COMT-like"/>
</dbReference>
<dbReference type="Gene3D" id="1.10.10.10">
    <property type="entry name" value="Winged helix-like DNA-binding domain superfamily/Winged helix DNA-binding domain"/>
    <property type="match status" value="1"/>
</dbReference>
<keyword evidence="1 6" id="KW-0489">Methyltransferase</keyword>
<reference evidence="7" key="1">
    <citation type="journal article" date="2011" name="Genome Biol.">
        <title>Comparative and functional genomics provide insights into the pathogenicity of dermatophytic fungi.</title>
        <authorList>
            <person name="Burmester A."/>
            <person name="Shelest E."/>
            <person name="Gloeckner G."/>
            <person name="Heddergott C."/>
            <person name="Schindler S."/>
            <person name="Staib P."/>
            <person name="Heidel A."/>
            <person name="Felder M."/>
            <person name="Petzold A."/>
            <person name="Szafranski K."/>
            <person name="Feuermann M."/>
            <person name="Pedruzzi I."/>
            <person name="Priebe S."/>
            <person name="Groth M."/>
            <person name="Winkler R."/>
            <person name="Li W."/>
            <person name="Kniemeyer O."/>
            <person name="Schroeckh V."/>
            <person name="Hertweck C."/>
            <person name="Hube B."/>
            <person name="White T.C."/>
            <person name="Platzer M."/>
            <person name="Guthke R."/>
            <person name="Heitman J."/>
            <person name="Woestemeyer J."/>
            <person name="Zipfel P.F."/>
            <person name="Monod M."/>
            <person name="Brakhage A.A."/>
        </authorList>
    </citation>
    <scope>NUCLEOTIDE SEQUENCE [LARGE SCALE GENOMIC DNA]</scope>
    <source>
        <strain evidence="7">ATCC MYA-4681 / CBS 112371</strain>
    </source>
</reference>
<keyword evidence="2 6" id="KW-0808">Transferase</keyword>
<evidence type="ECO:0000256" key="1">
    <source>
        <dbReference type="ARBA" id="ARBA00022603"/>
    </source>
</evidence>
<dbReference type="AlphaFoldDB" id="D4AQC2"/>
<evidence type="ECO:0000256" key="4">
    <source>
        <dbReference type="PIRSR" id="PIRSR005739-1"/>
    </source>
</evidence>
<dbReference type="SUPFAM" id="SSF46785">
    <property type="entry name" value="Winged helix' DNA-binding domain"/>
    <property type="match status" value="1"/>
</dbReference>
<dbReference type="Gene3D" id="3.40.50.150">
    <property type="entry name" value="Vaccinia Virus protein VP39"/>
    <property type="match status" value="1"/>
</dbReference>
<dbReference type="GO" id="GO:0032259">
    <property type="term" value="P:methylation"/>
    <property type="evidence" value="ECO:0007669"/>
    <property type="project" value="UniProtKB-KW"/>
</dbReference>
<feature type="active site" description="Proton acceptor" evidence="4">
    <location>
        <position position="304"/>
    </location>
</feature>
<proteinExistence type="predicted"/>
<gene>
    <name evidence="6" type="ORF">ARB_06429</name>
</gene>
<dbReference type="PIRSF" id="PIRSF005739">
    <property type="entry name" value="O-mtase"/>
    <property type="match status" value="1"/>
</dbReference>
<dbReference type="eggNOG" id="KOG3178">
    <property type="taxonomic scope" value="Eukaryota"/>
</dbReference>
<dbReference type="PROSITE" id="PS51683">
    <property type="entry name" value="SAM_OMT_II"/>
    <property type="match status" value="1"/>
</dbReference>
<feature type="domain" description="O-methyltransferase C-terminal" evidence="5">
    <location>
        <begin position="236"/>
        <end position="373"/>
    </location>
</feature>
<evidence type="ECO:0000313" key="6">
    <source>
        <dbReference type="EMBL" id="EFE34666.1"/>
    </source>
</evidence>
<evidence type="ECO:0000256" key="3">
    <source>
        <dbReference type="ARBA" id="ARBA00022691"/>
    </source>
</evidence>
<evidence type="ECO:0000259" key="5">
    <source>
        <dbReference type="Pfam" id="PF00891"/>
    </source>
</evidence>
<dbReference type="SUPFAM" id="SSF53335">
    <property type="entry name" value="S-adenosyl-L-methionine-dependent methyltransferases"/>
    <property type="match status" value="1"/>
</dbReference>
<evidence type="ECO:0000256" key="2">
    <source>
        <dbReference type="ARBA" id="ARBA00022679"/>
    </source>
</evidence>
<dbReference type="EMBL" id="ABSU01000005">
    <property type="protein sequence ID" value="EFE34666.1"/>
    <property type="molecule type" value="Genomic_DNA"/>
</dbReference>
<organism evidence="6 7">
    <name type="scientific">Arthroderma benhamiae (strain ATCC MYA-4681 / CBS 112371)</name>
    <name type="common">Trichophyton mentagrophytes</name>
    <dbReference type="NCBI Taxonomy" id="663331"/>
    <lineage>
        <taxon>Eukaryota</taxon>
        <taxon>Fungi</taxon>
        <taxon>Dikarya</taxon>
        <taxon>Ascomycota</taxon>
        <taxon>Pezizomycotina</taxon>
        <taxon>Eurotiomycetes</taxon>
        <taxon>Eurotiomycetidae</taxon>
        <taxon>Onygenales</taxon>
        <taxon>Arthrodermataceae</taxon>
        <taxon>Trichophyton</taxon>
    </lineage>
</organism>
<protein>
    <submittedName>
        <fullName evidence="6">O-methyltransferase</fullName>
    </submittedName>
</protein>
<sequence length="397" mass="44499">MEAAIDTIKQLATAASEATRQEVIKSLTKLIFALEGPSDTIHRYGHMHLQTAIIRIGFDLGLFKLLADANGPLSVDEVSQKTGAEPQLMSMLKKKKKIISATLVNMYLAAIDLVDEVSATQYAANNVTRNLTDKSVEAGLCHYFYTASPQYEALPGFLKRTKYQNPVDELHTAFQDAWKTDLHAFAWFSDHPAQLTYFNNYMALRRTPEVSWLSVYPVAREIEGWDSKDNTRAIYVNIGGGIGHQCKQFKDKYPDLPGRVILQDLPHSISKALPTPGVENMEHDFFQPQPIKDAKFYFLRGVLHDHPPHQVRKILEQTKAAMGPESVMLIDEMILPTTGVNNMAASVDMTMLTALAGMERTEAQWRNTLEEVGLEVVGTFPYSAKNYEGVIQARLPR</sequence>
<dbReference type="InterPro" id="IPR001077">
    <property type="entry name" value="COMT_C"/>
</dbReference>
<comment type="caution">
    <text evidence="6">The sequence shown here is derived from an EMBL/GenBank/DDBJ whole genome shotgun (WGS) entry which is preliminary data.</text>
</comment>
<dbReference type="GO" id="GO:0008171">
    <property type="term" value="F:O-methyltransferase activity"/>
    <property type="evidence" value="ECO:0007669"/>
    <property type="project" value="InterPro"/>
</dbReference>
<dbReference type="RefSeq" id="XP_003015306.1">
    <property type="nucleotide sequence ID" value="XM_003015260.1"/>
</dbReference>
<name>D4AQC2_ARTBC</name>
<dbReference type="InterPro" id="IPR036390">
    <property type="entry name" value="WH_DNA-bd_sf"/>
</dbReference>
<dbReference type="InterPro" id="IPR029063">
    <property type="entry name" value="SAM-dependent_MTases_sf"/>
</dbReference>
<accession>D4AQC2</accession>
<dbReference type="HOGENOM" id="CLU_005533_5_0_1"/>
<keyword evidence="3" id="KW-0949">S-adenosyl-L-methionine</keyword>
<dbReference type="OMA" id="NDYMALR"/>
<dbReference type="KEGG" id="abe:ARB_06429"/>
<dbReference type="GeneID" id="9521030"/>
<dbReference type="Pfam" id="PF00891">
    <property type="entry name" value="Methyltransf_2"/>
    <property type="match status" value="1"/>
</dbReference>